<proteinExistence type="inferred from homology"/>
<evidence type="ECO:0000256" key="1">
    <source>
        <dbReference type="ARBA" id="ARBA00004721"/>
    </source>
</evidence>
<dbReference type="SUPFAM" id="SSF53756">
    <property type="entry name" value="UDP-Glycosyltransferase/glycogen phosphorylase"/>
    <property type="match status" value="1"/>
</dbReference>
<evidence type="ECO:0000256" key="2">
    <source>
        <dbReference type="ARBA" id="ARBA00009995"/>
    </source>
</evidence>
<evidence type="ECO:0000256" key="4">
    <source>
        <dbReference type="ARBA" id="ARBA00023229"/>
    </source>
</evidence>
<dbReference type="CDD" id="cd03784">
    <property type="entry name" value="GT1_Gtf-like"/>
    <property type="match status" value="1"/>
</dbReference>
<dbReference type="InterPro" id="IPR002213">
    <property type="entry name" value="UDP_glucos_trans"/>
</dbReference>
<dbReference type="Pfam" id="PF00201">
    <property type="entry name" value="UDPGT"/>
    <property type="match status" value="1"/>
</dbReference>
<dbReference type="AlphaFoldDB" id="A0AAD8HGJ5"/>
<dbReference type="PANTHER" id="PTHR48045:SF20">
    <property type="entry name" value="UDP-RHAMNOSE:RHAMNOSYLTRANSFERASE 1"/>
    <property type="match status" value="1"/>
</dbReference>
<evidence type="ECO:0000313" key="6">
    <source>
        <dbReference type="Proteomes" id="UP001237642"/>
    </source>
</evidence>
<keyword evidence="4" id="KW-0414">Isoprene biosynthesis</keyword>
<name>A0AAD8HGJ5_9APIA</name>
<protein>
    <submittedName>
        <fullName evidence="5">UDP-glycosyltransferase 91C1</fullName>
    </submittedName>
</protein>
<gene>
    <name evidence="5" type="ORF">POM88_042571</name>
</gene>
<comment type="pathway">
    <text evidence="1">Secondary metabolite biosynthesis; terpenoid biosynthesis.</text>
</comment>
<comment type="similarity">
    <text evidence="2">Belongs to the UDP-glycosyltransferase family.</text>
</comment>
<dbReference type="FunFam" id="3.40.50.2000:FF:000037">
    <property type="entry name" value="Glycosyltransferase"/>
    <property type="match status" value="1"/>
</dbReference>
<reference evidence="5" key="2">
    <citation type="submission" date="2023-05" db="EMBL/GenBank/DDBJ databases">
        <authorList>
            <person name="Schelkunov M.I."/>
        </authorList>
    </citation>
    <scope>NUCLEOTIDE SEQUENCE</scope>
    <source>
        <strain evidence="5">Hsosn_3</strain>
        <tissue evidence="5">Leaf</tissue>
    </source>
</reference>
<reference evidence="5" key="1">
    <citation type="submission" date="2023-02" db="EMBL/GenBank/DDBJ databases">
        <title>Genome of toxic invasive species Heracleum sosnowskyi carries increased number of genes despite the absence of recent whole-genome duplications.</title>
        <authorList>
            <person name="Schelkunov M."/>
            <person name="Shtratnikova V."/>
            <person name="Makarenko M."/>
            <person name="Klepikova A."/>
            <person name="Omelchenko D."/>
            <person name="Novikova G."/>
            <person name="Obukhova E."/>
            <person name="Bogdanov V."/>
            <person name="Penin A."/>
            <person name="Logacheva M."/>
        </authorList>
    </citation>
    <scope>NUCLEOTIDE SEQUENCE</scope>
    <source>
        <strain evidence="5">Hsosn_3</strain>
        <tissue evidence="5">Leaf</tissue>
    </source>
</reference>
<sequence>MNIVNTKLKKQSGKRSNCKIRGAYSKCKILGAAGLNWVDCKRTETDVVFIDTVFMPPLVKQEKQMSSGRQILMIQSACCVKSLHNPYMAQQSAPENEAADLGISTTYLCLFSAACMAFLGAPSFLMSGEDGRMTFEDFSVVPKWVQFPSSIAYQLHEVMRNFTGESGIESGTPEPVRFGASIGGCDIVLLRTGIEFEPEWFNLVCELYQKPVIPIGFLPPSSSASDNDDDCDEKWGFIKEWLDMQQANSVVYVGLGSEVVLTRDELGELAHGLELCGLPFFWLLREPAWSTQDESQLSLLPKGFVERVRSQGIVHLGWVPQVKILSHLAVGGFLTHCGWNSVIEALGFGRVLILLPFMNDQGLNSRLLKEKKVGVEIPRNEKTGAFTRDSVADTLSFTMESQEGESLRDRAREMRGMFGDGIRNDRYIDNVVTQLVNIRASHLKSGKQFSM</sequence>
<evidence type="ECO:0000313" key="5">
    <source>
        <dbReference type="EMBL" id="KAK1367010.1"/>
    </source>
</evidence>
<dbReference type="Proteomes" id="UP001237642">
    <property type="component" value="Unassembled WGS sequence"/>
</dbReference>
<dbReference type="GO" id="GO:0008299">
    <property type="term" value="P:isoprenoid biosynthetic process"/>
    <property type="evidence" value="ECO:0007669"/>
    <property type="project" value="UniProtKB-KW"/>
</dbReference>
<organism evidence="5 6">
    <name type="scientific">Heracleum sosnowskyi</name>
    <dbReference type="NCBI Taxonomy" id="360622"/>
    <lineage>
        <taxon>Eukaryota</taxon>
        <taxon>Viridiplantae</taxon>
        <taxon>Streptophyta</taxon>
        <taxon>Embryophyta</taxon>
        <taxon>Tracheophyta</taxon>
        <taxon>Spermatophyta</taxon>
        <taxon>Magnoliopsida</taxon>
        <taxon>eudicotyledons</taxon>
        <taxon>Gunneridae</taxon>
        <taxon>Pentapetalae</taxon>
        <taxon>asterids</taxon>
        <taxon>campanulids</taxon>
        <taxon>Apiales</taxon>
        <taxon>Apiaceae</taxon>
        <taxon>Apioideae</taxon>
        <taxon>apioid superclade</taxon>
        <taxon>Tordylieae</taxon>
        <taxon>Tordyliinae</taxon>
        <taxon>Heracleum</taxon>
    </lineage>
</organism>
<evidence type="ECO:0000256" key="3">
    <source>
        <dbReference type="ARBA" id="ARBA00022679"/>
    </source>
</evidence>
<keyword evidence="6" id="KW-1185">Reference proteome</keyword>
<dbReference type="Gene3D" id="3.40.50.2000">
    <property type="entry name" value="Glycogen Phosphorylase B"/>
    <property type="match status" value="2"/>
</dbReference>
<keyword evidence="3" id="KW-0808">Transferase</keyword>
<dbReference type="GO" id="GO:0008194">
    <property type="term" value="F:UDP-glycosyltransferase activity"/>
    <property type="evidence" value="ECO:0007669"/>
    <property type="project" value="InterPro"/>
</dbReference>
<comment type="caution">
    <text evidence="5">The sequence shown here is derived from an EMBL/GenBank/DDBJ whole genome shotgun (WGS) entry which is preliminary data.</text>
</comment>
<dbReference type="EMBL" id="JAUIZM010000009">
    <property type="protein sequence ID" value="KAK1367010.1"/>
    <property type="molecule type" value="Genomic_DNA"/>
</dbReference>
<dbReference type="PANTHER" id="PTHR48045">
    <property type="entry name" value="UDP-GLYCOSYLTRANSFERASE 72B1"/>
    <property type="match status" value="1"/>
</dbReference>
<accession>A0AAD8HGJ5</accession>